<sequence>MKCAALFTVSRRGEGMSTTRRAYKPGPKMANATSGTDLGRSHMEVTNGQGLRIPRLKVES</sequence>
<proteinExistence type="predicted"/>
<accession>A0A834XFA7</accession>
<comment type="caution">
    <text evidence="2">The sequence shown here is derived from an EMBL/GenBank/DDBJ whole genome shotgun (WGS) entry which is preliminary data.</text>
</comment>
<evidence type="ECO:0000256" key="1">
    <source>
        <dbReference type="SAM" id="MobiDB-lite"/>
    </source>
</evidence>
<evidence type="ECO:0000313" key="3">
    <source>
        <dbReference type="Proteomes" id="UP000634136"/>
    </source>
</evidence>
<feature type="region of interest" description="Disordered" evidence="1">
    <location>
        <begin position="14"/>
        <end position="42"/>
    </location>
</feature>
<dbReference type="AlphaFoldDB" id="A0A834XFA7"/>
<name>A0A834XFA7_9FABA</name>
<organism evidence="2 3">
    <name type="scientific">Senna tora</name>
    <dbReference type="NCBI Taxonomy" id="362788"/>
    <lineage>
        <taxon>Eukaryota</taxon>
        <taxon>Viridiplantae</taxon>
        <taxon>Streptophyta</taxon>
        <taxon>Embryophyta</taxon>
        <taxon>Tracheophyta</taxon>
        <taxon>Spermatophyta</taxon>
        <taxon>Magnoliopsida</taxon>
        <taxon>eudicotyledons</taxon>
        <taxon>Gunneridae</taxon>
        <taxon>Pentapetalae</taxon>
        <taxon>rosids</taxon>
        <taxon>fabids</taxon>
        <taxon>Fabales</taxon>
        <taxon>Fabaceae</taxon>
        <taxon>Caesalpinioideae</taxon>
        <taxon>Cassia clade</taxon>
        <taxon>Senna</taxon>
    </lineage>
</organism>
<dbReference type="Proteomes" id="UP000634136">
    <property type="component" value="Unassembled WGS sequence"/>
</dbReference>
<protein>
    <submittedName>
        <fullName evidence="2">Uncharacterized protein</fullName>
    </submittedName>
</protein>
<reference evidence="2" key="1">
    <citation type="submission" date="2020-09" db="EMBL/GenBank/DDBJ databases">
        <title>Genome-Enabled Discovery of Anthraquinone Biosynthesis in Senna tora.</title>
        <authorList>
            <person name="Kang S.-H."/>
            <person name="Pandey R.P."/>
            <person name="Lee C.-M."/>
            <person name="Sim J.-S."/>
            <person name="Jeong J.-T."/>
            <person name="Choi B.-S."/>
            <person name="Jung M."/>
            <person name="Ginzburg D."/>
            <person name="Zhao K."/>
            <person name="Won S.Y."/>
            <person name="Oh T.-J."/>
            <person name="Yu Y."/>
            <person name="Kim N.-H."/>
            <person name="Lee O.R."/>
            <person name="Lee T.-H."/>
            <person name="Bashyal P."/>
            <person name="Kim T.-S."/>
            <person name="Lee W.-H."/>
            <person name="Kawkins C."/>
            <person name="Kim C.-K."/>
            <person name="Kim J.S."/>
            <person name="Ahn B.O."/>
            <person name="Rhee S.Y."/>
            <person name="Sohng J.K."/>
        </authorList>
    </citation>
    <scope>NUCLEOTIDE SEQUENCE</scope>
    <source>
        <tissue evidence="2">Leaf</tissue>
    </source>
</reference>
<keyword evidence="3" id="KW-1185">Reference proteome</keyword>
<dbReference type="EMBL" id="JAAIUW010000001">
    <property type="protein sequence ID" value="KAF7844062.1"/>
    <property type="molecule type" value="Genomic_DNA"/>
</dbReference>
<gene>
    <name evidence="2" type="ORF">G2W53_000967</name>
</gene>
<evidence type="ECO:0000313" key="2">
    <source>
        <dbReference type="EMBL" id="KAF7844062.1"/>
    </source>
</evidence>